<comment type="caution">
    <text evidence="1">The sequence shown here is derived from an EMBL/GenBank/DDBJ whole genome shotgun (WGS) entry which is preliminary data.</text>
</comment>
<protein>
    <submittedName>
        <fullName evidence="1">Uncharacterized protein</fullName>
    </submittedName>
</protein>
<name>A0AAJ0A9G4_9PEZI</name>
<evidence type="ECO:0000313" key="1">
    <source>
        <dbReference type="EMBL" id="KAK1658343.1"/>
    </source>
</evidence>
<gene>
    <name evidence="1" type="ORF">BDP55DRAFT_773422</name>
</gene>
<accession>A0AAJ0A9G4</accession>
<keyword evidence="2" id="KW-1185">Reference proteome</keyword>
<evidence type="ECO:0000313" key="2">
    <source>
        <dbReference type="Proteomes" id="UP001224890"/>
    </source>
</evidence>
<dbReference type="Proteomes" id="UP001224890">
    <property type="component" value="Unassembled WGS sequence"/>
</dbReference>
<proteinExistence type="predicted"/>
<sequence length="166" mass="18921">MYSSSQRCRLVQRGRRSQDNSTDCGNLEVFHEDLDAAKVDIANGIVGCRALSGFNYTEIAWTLMNMFQKIEDELDEQGGPDWRCSGCSYDSQAAAAHNRLHIARSVMESHQDNKERLYVFVKHFEHAFSDLTDYMYFTEFQNPLKVQAEKCGVSLSAEAENECLVM</sequence>
<dbReference type="RefSeq" id="XP_060423107.1">
    <property type="nucleotide sequence ID" value="XM_060581174.1"/>
</dbReference>
<dbReference type="AlphaFoldDB" id="A0AAJ0A9G4"/>
<dbReference type="EMBL" id="JAHMHR010000075">
    <property type="protein sequence ID" value="KAK1658343.1"/>
    <property type="molecule type" value="Genomic_DNA"/>
</dbReference>
<dbReference type="GeneID" id="85465700"/>
<organism evidence="1 2">
    <name type="scientific">Colletotrichum godetiae</name>
    <dbReference type="NCBI Taxonomy" id="1209918"/>
    <lineage>
        <taxon>Eukaryota</taxon>
        <taxon>Fungi</taxon>
        <taxon>Dikarya</taxon>
        <taxon>Ascomycota</taxon>
        <taxon>Pezizomycotina</taxon>
        <taxon>Sordariomycetes</taxon>
        <taxon>Hypocreomycetidae</taxon>
        <taxon>Glomerellales</taxon>
        <taxon>Glomerellaceae</taxon>
        <taxon>Colletotrichum</taxon>
        <taxon>Colletotrichum acutatum species complex</taxon>
    </lineage>
</organism>
<reference evidence="1" key="1">
    <citation type="submission" date="2021-06" db="EMBL/GenBank/DDBJ databases">
        <title>Comparative genomics, transcriptomics and evolutionary studies reveal genomic signatures of adaptation to plant cell wall in hemibiotrophic fungi.</title>
        <authorList>
            <consortium name="DOE Joint Genome Institute"/>
            <person name="Baroncelli R."/>
            <person name="Diaz J.F."/>
            <person name="Benocci T."/>
            <person name="Peng M."/>
            <person name="Battaglia E."/>
            <person name="Haridas S."/>
            <person name="Andreopoulos W."/>
            <person name="Labutti K."/>
            <person name="Pangilinan J."/>
            <person name="Floch G.L."/>
            <person name="Makela M.R."/>
            <person name="Henrissat B."/>
            <person name="Grigoriev I.V."/>
            <person name="Crouch J.A."/>
            <person name="De Vries R.P."/>
            <person name="Sukno S.A."/>
            <person name="Thon M.R."/>
        </authorList>
    </citation>
    <scope>NUCLEOTIDE SEQUENCE</scope>
    <source>
        <strain evidence="1">CBS 193.32</strain>
    </source>
</reference>